<accession>A0A453AM33</accession>
<protein>
    <submittedName>
        <fullName evidence="1">Uncharacterized protein</fullName>
    </submittedName>
</protein>
<dbReference type="PANTHER" id="PTHR47150">
    <property type="entry name" value="OS12G0169200 PROTEIN"/>
    <property type="match status" value="1"/>
</dbReference>
<evidence type="ECO:0000313" key="1">
    <source>
        <dbReference type="EnsemblPlants" id="AET2Gv20193000.1"/>
    </source>
</evidence>
<reference evidence="2" key="2">
    <citation type="journal article" date="2017" name="Nat. Plants">
        <title>The Aegilops tauschii genome reveals multiple impacts of transposons.</title>
        <authorList>
            <person name="Zhao G."/>
            <person name="Zou C."/>
            <person name="Li K."/>
            <person name="Wang K."/>
            <person name="Li T."/>
            <person name="Gao L."/>
            <person name="Zhang X."/>
            <person name="Wang H."/>
            <person name="Yang Z."/>
            <person name="Liu X."/>
            <person name="Jiang W."/>
            <person name="Mao L."/>
            <person name="Kong X."/>
            <person name="Jiao Y."/>
            <person name="Jia J."/>
        </authorList>
    </citation>
    <scope>NUCLEOTIDE SEQUENCE [LARGE SCALE GENOMIC DNA]</scope>
    <source>
        <strain evidence="2">cv. AL8/78</strain>
    </source>
</reference>
<keyword evidence="2" id="KW-1185">Reference proteome</keyword>
<evidence type="ECO:0000313" key="2">
    <source>
        <dbReference type="Proteomes" id="UP000015105"/>
    </source>
</evidence>
<dbReference type="InterPro" id="IPR006912">
    <property type="entry name" value="Harbinger_derived_prot"/>
</dbReference>
<proteinExistence type="predicted"/>
<dbReference type="STRING" id="200361.A0A453AM33"/>
<organism evidence="1 2">
    <name type="scientific">Aegilops tauschii subsp. strangulata</name>
    <name type="common">Goatgrass</name>
    <dbReference type="NCBI Taxonomy" id="200361"/>
    <lineage>
        <taxon>Eukaryota</taxon>
        <taxon>Viridiplantae</taxon>
        <taxon>Streptophyta</taxon>
        <taxon>Embryophyta</taxon>
        <taxon>Tracheophyta</taxon>
        <taxon>Spermatophyta</taxon>
        <taxon>Magnoliopsida</taxon>
        <taxon>Liliopsida</taxon>
        <taxon>Poales</taxon>
        <taxon>Poaceae</taxon>
        <taxon>BOP clade</taxon>
        <taxon>Pooideae</taxon>
        <taxon>Triticodae</taxon>
        <taxon>Triticeae</taxon>
        <taxon>Triticinae</taxon>
        <taxon>Aegilops</taxon>
    </lineage>
</organism>
<name>A0A453AM33_AEGTS</name>
<dbReference type="Pfam" id="PF04827">
    <property type="entry name" value="Plant_tran"/>
    <property type="match status" value="1"/>
</dbReference>
<reference evidence="1" key="3">
    <citation type="journal article" date="2017" name="Nature">
        <title>Genome sequence of the progenitor of the wheat D genome Aegilops tauschii.</title>
        <authorList>
            <person name="Luo M.C."/>
            <person name="Gu Y.Q."/>
            <person name="Puiu D."/>
            <person name="Wang H."/>
            <person name="Twardziok S.O."/>
            <person name="Deal K.R."/>
            <person name="Huo N."/>
            <person name="Zhu T."/>
            <person name="Wang L."/>
            <person name="Wang Y."/>
            <person name="McGuire P.E."/>
            <person name="Liu S."/>
            <person name="Long H."/>
            <person name="Ramasamy R.K."/>
            <person name="Rodriguez J.C."/>
            <person name="Van S.L."/>
            <person name="Yuan L."/>
            <person name="Wang Z."/>
            <person name="Xia Z."/>
            <person name="Xiao L."/>
            <person name="Anderson O.D."/>
            <person name="Ouyang S."/>
            <person name="Liang Y."/>
            <person name="Zimin A.V."/>
            <person name="Pertea G."/>
            <person name="Qi P."/>
            <person name="Bennetzen J.L."/>
            <person name="Dai X."/>
            <person name="Dawson M.W."/>
            <person name="Muller H.G."/>
            <person name="Kugler K."/>
            <person name="Rivarola-Duarte L."/>
            <person name="Spannagl M."/>
            <person name="Mayer K.F.X."/>
            <person name="Lu F.H."/>
            <person name="Bevan M.W."/>
            <person name="Leroy P."/>
            <person name="Li P."/>
            <person name="You F.M."/>
            <person name="Sun Q."/>
            <person name="Liu Z."/>
            <person name="Lyons E."/>
            <person name="Wicker T."/>
            <person name="Salzberg S.L."/>
            <person name="Devos K.M."/>
            <person name="Dvorak J."/>
        </authorList>
    </citation>
    <scope>NUCLEOTIDE SEQUENCE [LARGE SCALE GENOMIC DNA]</scope>
    <source>
        <strain evidence="1">cv. AL8/78</strain>
    </source>
</reference>
<reference evidence="1" key="4">
    <citation type="submission" date="2019-03" db="UniProtKB">
        <authorList>
            <consortium name="EnsemblPlants"/>
        </authorList>
    </citation>
    <scope>IDENTIFICATION</scope>
</reference>
<dbReference type="EnsemblPlants" id="AET2Gv20193000.1">
    <property type="protein sequence ID" value="AET2Gv20193000.1"/>
    <property type="gene ID" value="AET2Gv20193000"/>
</dbReference>
<dbReference type="PANTHER" id="PTHR47150:SF6">
    <property type="entry name" value="OS01G0872900 PROTEIN"/>
    <property type="match status" value="1"/>
</dbReference>
<sequence>NPADLVDDHLAMGESQAIMCVKRFAVGVMQVFGQEYLRSPNVKDAARLLEMNKARGFPGMLGSIDCMHWSWKNCPKAWHGNSMVRKRVPLQSLKRWPIKRLGFGMLSLECLDL</sequence>
<dbReference type="Proteomes" id="UP000015105">
    <property type="component" value="Chromosome 2D"/>
</dbReference>
<dbReference type="Gramene" id="AET2Gv20193000.1">
    <property type="protein sequence ID" value="AET2Gv20193000.1"/>
    <property type="gene ID" value="AET2Gv20193000"/>
</dbReference>
<dbReference type="AlphaFoldDB" id="A0A453AM33"/>
<reference evidence="2" key="1">
    <citation type="journal article" date="2014" name="Science">
        <title>Ancient hybridizations among the ancestral genomes of bread wheat.</title>
        <authorList>
            <consortium name="International Wheat Genome Sequencing Consortium,"/>
            <person name="Marcussen T."/>
            <person name="Sandve S.R."/>
            <person name="Heier L."/>
            <person name="Spannagl M."/>
            <person name="Pfeifer M."/>
            <person name="Jakobsen K.S."/>
            <person name="Wulff B.B."/>
            <person name="Steuernagel B."/>
            <person name="Mayer K.F."/>
            <person name="Olsen O.A."/>
        </authorList>
    </citation>
    <scope>NUCLEOTIDE SEQUENCE [LARGE SCALE GENOMIC DNA]</scope>
    <source>
        <strain evidence="2">cv. AL8/78</strain>
    </source>
</reference>
<reference evidence="1" key="5">
    <citation type="journal article" date="2021" name="G3 (Bethesda)">
        <title>Aegilops tauschii genome assembly Aet v5.0 features greater sequence contiguity and improved annotation.</title>
        <authorList>
            <person name="Wang L."/>
            <person name="Zhu T."/>
            <person name="Rodriguez J.C."/>
            <person name="Deal K.R."/>
            <person name="Dubcovsky J."/>
            <person name="McGuire P.E."/>
            <person name="Lux T."/>
            <person name="Spannagl M."/>
            <person name="Mayer K.F.X."/>
            <person name="Baldrich P."/>
            <person name="Meyers B.C."/>
            <person name="Huo N."/>
            <person name="Gu Y.Q."/>
            <person name="Zhou H."/>
            <person name="Devos K.M."/>
            <person name="Bennetzen J.L."/>
            <person name="Unver T."/>
            <person name="Budak H."/>
            <person name="Gulick P.J."/>
            <person name="Galiba G."/>
            <person name="Kalapos B."/>
            <person name="Nelson D.R."/>
            <person name="Li P."/>
            <person name="You F.M."/>
            <person name="Luo M.C."/>
            <person name="Dvorak J."/>
        </authorList>
    </citation>
    <scope>NUCLEOTIDE SEQUENCE [LARGE SCALE GENOMIC DNA]</scope>
    <source>
        <strain evidence="1">cv. AL8/78</strain>
    </source>
</reference>